<protein>
    <submittedName>
        <fullName evidence="2">Uncharacterized protein</fullName>
    </submittedName>
</protein>
<dbReference type="Gramene" id="TVU45702">
    <property type="protein sequence ID" value="TVU45702"/>
    <property type="gene ID" value="EJB05_05198"/>
</dbReference>
<keyword evidence="3" id="KW-1185">Reference proteome</keyword>
<sequence>MTLPWLVYSEGIFSLLNLWIPVVLKPHPTESIDLTAGAPQTFLSCKEEDKCKTTNPRAVQTKTESKEDLELATRVSRVKSTKQAKGGEQCEKIRRQFKTMIDHHSRQRTW</sequence>
<accession>A0A5J9WAE5</accession>
<feature type="region of interest" description="Disordered" evidence="1">
    <location>
        <begin position="56"/>
        <end position="86"/>
    </location>
</feature>
<organism evidence="2 3">
    <name type="scientific">Eragrostis curvula</name>
    <name type="common">weeping love grass</name>
    <dbReference type="NCBI Taxonomy" id="38414"/>
    <lineage>
        <taxon>Eukaryota</taxon>
        <taxon>Viridiplantae</taxon>
        <taxon>Streptophyta</taxon>
        <taxon>Embryophyta</taxon>
        <taxon>Tracheophyta</taxon>
        <taxon>Spermatophyta</taxon>
        <taxon>Magnoliopsida</taxon>
        <taxon>Liliopsida</taxon>
        <taxon>Poales</taxon>
        <taxon>Poaceae</taxon>
        <taxon>PACMAD clade</taxon>
        <taxon>Chloridoideae</taxon>
        <taxon>Eragrostideae</taxon>
        <taxon>Eragrostidinae</taxon>
        <taxon>Eragrostis</taxon>
    </lineage>
</organism>
<evidence type="ECO:0000313" key="3">
    <source>
        <dbReference type="Proteomes" id="UP000324897"/>
    </source>
</evidence>
<evidence type="ECO:0000256" key="1">
    <source>
        <dbReference type="SAM" id="MobiDB-lite"/>
    </source>
</evidence>
<reference evidence="2 3" key="1">
    <citation type="journal article" date="2019" name="Sci. Rep.">
        <title>A high-quality genome of Eragrostis curvula grass provides insights into Poaceae evolution and supports new strategies to enhance forage quality.</title>
        <authorList>
            <person name="Carballo J."/>
            <person name="Santos B.A.C.M."/>
            <person name="Zappacosta D."/>
            <person name="Garbus I."/>
            <person name="Selva J.P."/>
            <person name="Gallo C.A."/>
            <person name="Diaz A."/>
            <person name="Albertini E."/>
            <person name="Caccamo M."/>
            <person name="Echenique V."/>
        </authorList>
    </citation>
    <scope>NUCLEOTIDE SEQUENCE [LARGE SCALE GENOMIC DNA]</scope>
    <source>
        <strain evidence="3">cv. Victoria</strain>
        <tissue evidence="2">Leaf</tissue>
    </source>
</reference>
<name>A0A5J9WAE5_9POAL</name>
<dbReference type="Proteomes" id="UP000324897">
    <property type="component" value="Chromosome 5"/>
</dbReference>
<dbReference type="AlphaFoldDB" id="A0A5J9WAE5"/>
<gene>
    <name evidence="2" type="ORF">EJB05_05198</name>
</gene>
<comment type="caution">
    <text evidence="2">The sequence shown here is derived from an EMBL/GenBank/DDBJ whole genome shotgun (WGS) entry which is preliminary data.</text>
</comment>
<dbReference type="EMBL" id="RWGY01000004">
    <property type="protein sequence ID" value="TVU45702.1"/>
    <property type="molecule type" value="Genomic_DNA"/>
</dbReference>
<proteinExistence type="predicted"/>
<evidence type="ECO:0000313" key="2">
    <source>
        <dbReference type="EMBL" id="TVU45702.1"/>
    </source>
</evidence>